<dbReference type="STRING" id="1420851.AU255_13480"/>
<evidence type="ECO:0000256" key="9">
    <source>
        <dbReference type="SAM" id="Phobius"/>
    </source>
</evidence>
<dbReference type="SUPFAM" id="SSF48452">
    <property type="entry name" value="TPR-like"/>
    <property type="match status" value="1"/>
</dbReference>
<comment type="caution">
    <text evidence="11">The sequence shown here is derived from an EMBL/GenBank/DDBJ whole genome shotgun (WGS) entry which is preliminary data.</text>
</comment>
<evidence type="ECO:0000256" key="5">
    <source>
        <dbReference type="ARBA" id="ARBA00023136"/>
    </source>
</evidence>
<feature type="domain" description="Ancillary SecYEG translocon subunit/Cell division coordinator CpoB TPR" evidence="10">
    <location>
        <begin position="15"/>
        <end position="207"/>
    </location>
</feature>
<comment type="subcellular location">
    <subcellularLocation>
        <location evidence="1">Cell membrane</location>
        <topology evidence="1">Single-pass type II membrane protein</topology>
    </subcellularLocation>
</comment>
<dbReference type="InterPro" id="IPR018704">
    <property type="entry name" value="SecYEG/CpoB_TPR"/>
</dbReference>
<dbReference type="GO" id="GO:0005886">
    <property type="term" value="C:plasma membrane"/>
    <property type="evidence" value="ECO:0007669"/>
    <property type="project" value="UniProtKB-SubCell"/>
</dbReference>
<keyword evidence="6" id="KW-0143">Chaperone</keyword>
<evidence type="ECO:0000256" key="2">
    <source>
        <dbReference type="ARBA" id="ARBA00022475"/>
    </source>
</evidence>
<dbReference type="Pfam" id="PF09976">
    <property type="entry name" value="TPR_21"/>
    <property type="match status" value="1"/>
</dbReference>
<dbReference type="InterPro" id="IPR011990">
    <property type="entry name" value="TPR-like_helical_dom_sf"/>
</dbReference>
<evidence type="ECO:0000256" key="7">
    <source>
        <dbReference type="ARBA" id="ARBA00024197"/>
    </source>
</evidence>
<dbReference type="Proteomes" id="UP000191980">
    <property type="component" value="Unassembled WGS sequence"/>
</dbReference>
<dbReference type="InterPro" id="IPR026039">
    <property type="entry name" value="YfgM"/>
</dbReference>
<dbReference type="RefSeq" id="WP_080523493.1">
    <property type="nucleotide sequence ID" value="NZ_LPUF01000002.1"/>
</dbReference>
<evidence type="ECO:0000256" key="6">
    <source>
        <dbReference type="ARBA" id="ARBA00023186"/>
    </source>
</evidence>
<dbReference type="Gene3D" id="1.25.40.10">
    <property type="entry name" value="Tetratricopeptide repeat domain"/>
    <property type="match status" value="1"/>
</dbReference>
<name>A0A1V8M3Y7_9GAMM</name>
<evidence type="ECO:0000256" key="1">
    <source>
        <dbReference type="ARBA" id="ARBA00004401"/>
    </source>
</evidence>
<evidence type="ECO:0000256" key="4">
    <source>
        <dbReference type="ARBA" id="ARBA00022989"/>
    </source>
</evidence>
<dbReference type="EMBL" id="LPUF01000002">
    <property type="protein sequence ID" value="OQK16113.1"/>
    <property type="molecule type" value="Genomic_DNA"/>
</dbReference>
<gene>
    <name evidence="11" type="ORF">AU255_13480</name>
</gene>
<evidence type="ECO:0000259" key="10">
    <source>
        <dbReference type="Pfam" id="PF09976"/>
    </source>
</evidence>
<dbReference type="PIRSF" id="PIRSF006170">
    <property type="entry name" value="YfgM"/>
    <property type="match status" value="1"/>
</dbReference>
<evidence type="ECO:0000313" key="11">
    <source>
        <dbReference type="EMBL" id="OQK16113.1"/>
    </source>
</evidence>
<reference evidence="11 12" key="1">
    <citation type="submission" date="2015-12" db="EMBL/GenBank/DDBJ databases">
        <authorList>
            <person name="Shamseldin A."/>
            <person name="Moawad H."/>
            <person name="Abd El-Rahim W.M."/>
            <person name="Sadowsky M.J."/>
        </authorList>
    </citation>
    <scope>NUCLEOTIDE SEQUENCE [LARGE SCALE GENOMIC DNA]</scope>
    <source>
        <strain evidence="11 12">WF1</strain>
    </source>
</reference>
<keyword evidence="12" id="KW-1185">Reference proteome</keyword>
<keyword evidence="5 9" id="KW-0472">Membrane</keyword>
<dbReference type="AlphaFoldDB" id="A0A1V8M3Y7"/>
<comment type="similarity">
    <text evidence="7">Belongs to the YfgM family.</text>
</comment>
<keyword evidence="4 9" id="KW-1133">Transmembrane helix</keyword>
<keyword evidence="3 9" id="KW-0812">Transmembrane</keyword>
<proteinExistence type="inferred from homology"/>
<sequence>MEIYDTEEEQVAALKDWWKGNGTSVISGIVMAIIAVGGWSLWHSYQQDKMNRASSLYEQIIKAEEAGQVESVDEIADKLNTNYNSTAYAAYALLFAAKEKVEQQDLVAAKEQLQLAVATSNDTEITHVARTRLIRVLLALQEYEQGLGLIADVDQSSLGGFGAIYDELKGDLYVAMGRVGEARTAYQAALSAGQSSPLLQFKLDDLTSSDSADAL</sequence>
<dbReference type="PANTHER" id="PTHR38035">
    <property type="entry name" value="UPF0070 PROTEIN YFGM"/>
    <property type="match status" value="1"/>
</dbReference>
<accession>A0A1V8M3Y7</accession>
<keyword evidence="2" id="KW-1003">Cell membrane</keyword>
<evidence type="ECO:0000313" key="12">
    <source>
        <dbReference type="Proteomes" id="UP000191980"/>
    </source>
</evidence>
<dbReference type="OrthoDB" id="9789675at2"/>
<feature type="transmembrane region" description="Helical" evidence="9">
    <location>
        <begin position="24"/>
        <end position="42"/>
    </location>
</feature>
<evidence type="ECO:0000256" key="8">
    <source>
        <dbReference type="ARBA" id="ARBA00024235"/>
    </source>
</evidence>
<evidence type="ECO:0000256" key="3">
    <source>
        <dbReference type="ARBA" id="ARBA00022692"/>
    </source>
</evidence>
<organism evidence="11 12">
    <name type="scientific">Methyloprofundus sedimenti</name>
    <dbReference type="NCBI Taxonomy" id="1420851"/>
    <lineage>
        <taxon>Bacteria</taxon>
        <taxon>Pseudomonadati</taxon>
        <taxon>Pseudomonadota</taxon>
        <taxon>Gammaproteobacteria</taxon>
        <taxon>Methylococcales</taxon>
        <taxon>Methylococcaceae</taxon>
        <taxon>Methyloprofundus</taxon>
    </lineage>
</organism>
<dbReference type="GO" id="GO:0044877">
    <property type="term" value="F:protein-containing complex binding"/>
    <property type="evidence" value="ECO:0007669"/>
    <property type="project" value="InterPro"/>
</dbReference>
<dbReference type="PANTHER" id="PTHR38035:SF1">
    <property type="entry name" value="ANCILLARY SECYEG TRANSLOCON SUBUNIT"/>
    <property type="match status" value="1"/>
</dbReference>
<protein>
    <recommendedName>
        <fullName evidence="8">Ancillary SecYEG translocon subunit</fullName>
    </recommendedName>
</protein>